<dbReference type="AlphaFoldDB" id="A0A1A8MMF0"/>
<reference evidence="1" key="2">
    <citation type="submission" date="2016-06" db="EMBL/GenBank/DDBJ databases">
        <title>The genome of a short-lived fish provides insights into sex chromosome evolution and the genetic control of aging.</title>
        <authorList>
            <person name="Reichwald K."/>
            <person name="Felder M."/>
            <person name="Petzold A."/>
            <person name="Koch P."/>
            <person name="Groth M."/>
            <person name="Platzer M."/>
        </authorList>
    </citation>
    <scope>NUCLEOTIDE SEQUENCE</scope>
    <source>
        <tissue evidence="1">Brain</tissue>
    </source>
</reference>
<protein>
    <submittedName>
        <fullName evidence="1">Uncharacterized protein</fullName>
    </submittedName>
</protein>
<gene>
    <name evidence="1" type="primary">Nfu_g_1_024049</name>
</gene>
<reference evidence="1" key="1">
    <citation type="submission" date="2016-05" db="EMBL/GenBank/DDBJ databases">
        <authorList>
            <person name="Lavstsen T."/>
            <person name="Jespersen J.S."/>
        </authorList>
    </citation>
    <scope>NUCLEOTIDE SEQUENCE</scope>
    <source>
        <tissue evidence="1">Brain</tissue>
    </source>
</reference>
<organism evidence="1">
    <name type="scientific">Nothobranchius pienaari</name>
    <dbReference type="NCBI Taxonomy" id="704102"/>
    <lineage>
        <taxon>Eukaryota</taxon>
        <taxon>Metazoa</taxon>
        <taxon>Chordata</taxon>
        <taxon>Craniata</taxon>
        <taxon>Vertebrata</taxon>
        <taxon>Euteleostomi</taxon>
        <taxon>Actinopterygii</taxon>
        <taxon>Neopterygii</taxon>
        <taxon>Teleostei</taxon>
        <taxon>Neoteleostei</taxon>
        <taxon>Acanthomorphata</taxon>
        <taxon>Ovalentaria</taxon>
        <taxon>Atherinomorphae</taxon>
        <taxon>Cyprinodontiformes</taxon>
        <taxon>Nothobranchiidae</taxon>
        <taxon>Nothobranchius</taxon>
    </lineage>
</organism>
<feature type="non-terminal residue" evidence="1">
    <location>
        <position position="68"/>
    </location>
</feature>
<sequence length="68" mass="7649">ALELEAQVKLTPQMMAEAPSEPNVKPALDLSKCISLMPVFREAEVDGYFVAFERIATALQWPRDVWSL</sequence>
<name>A0A1A8MMF0_9TELE</name>
<proteinExistence type="predicted"/>
<dbReference type="EMBL" id="HAEF01016445">
    <property type="protein sequence ID" value="SBR57604.1"/>
    <property type="molecule type" value="Transcribed_RNA"/>
</dbReference>
<accession>A0A1A8MMF0</accession>
<feature type="non-terminal residue" evidence="1">
    <location>
        <position position="1"/>
    </location>
</feature>
<evidence type="ECO:0000313" key="1">
    <source>
        <dbReference type="EMBL" id="SBR57604.1"/>
    </source>
</evidence>